<feature type="compositionally biased region" description="Low complexity" evidence="1">
    <location>
        <begin position="35"/>
        <end position="47"/>
    </location>
</feature>
<feature type="chain" id="PRO_5042033496" evidence="2">
    <location>
        <begin position="19"/>
        <end position="82"/>
    </location>
</feature>
<evidence type="ECO:0000256" key="1">
    <source>
        <dbReference type="SAM" id="MobiDB-lite"/>
    </source>
</evidence>
<keyword evidence="2" id="KW-0732">Signal</keyword>
<evidence type="ECO:0000313" key="4">
    <source>
        <dbReference type="Proteomes" id="UP000827892"/>
    </source>
</evidence>
<sequence length="82" mass="9069">MITWLWIFFAAIILVANGSENQDTDQCGKEEKSSTPPTTTTIDATTTENQETDQCGKEVKSSIPPTTTTMVPLKFFLIKIIT</sequence>
<gene>
    <name evidence="3" type="ORF">L3Y34_006061</name>
</gene>
<dbReference type="EMBL" id="CP090895">
    <property type="protein sequence ID" value="ULT86113.1"/>
    <property type="molecule type" value="Genomic_DNA"/>
</dbReference>
<evidence type="ECO:0000313" key="3">
    <source>
        <dbReference type="EMBL" id="ULT86113.1"/>
    </source>
</evidence>
<feature type="region of interest" description="Disordered" evidence="1">
    <location>
        <begin position="20"/>
        <end position="63"/>
    </location>
</feature>
<protein>
    <submittedName>
        <fullName evidence="3">Uncharacterized protein</fullName>
    </submittedName>
</protein>
<dbReference type="Proteomes" id="UP000827892">
    <property type="component" value="Chromosome V"/>
</dbReference>
<name>A0AAE9CX14_CAEBR</name>
<organism evidence="3 4">
    <name type="scientific">Caenorhabditis briggsae</name>
    <dbReference type="NCBI Taxonomy" id="6238"/>
    <lineage>
        <taxon>Eukaryota</taxon>
        <taxon>Metazoa</taxon>
        <taxon>Ecdysozoa</taxon>
        <taxon>Nematoda</taxon>
        <taxon>Chromadorea</taxon>
        <taxon>Rhabditida</taxon>
        <taxon>Rhabditina</taxon>
        <taxon>Rhabditomorpha</taxon>
        <taxon>Rhabditoidea</taxon>
        <taxon>Rhabditidae</taxon>
        <taxon>Peloderinae</taxon>
        <taxon>Caenorhabditis</taxon>
    </lineage>
</organism>
<dbReference type="AlphaFoldDB" id="A0AAE9CX14"/>
<evidence type="ECO:0000256" key="2">
    <source>
        <dbReference type="SAM" id="SignalP"/>
    </source>
</evidence>
<proteinExistence type="predicted"/>
<feature type="signal peptide" evidence="2">
    <location>
        <begin position="1"/>
        <end position="18"/>
    </location>
</feature>
<reference evidence="3 4" key="1">
    <citation type="submission" date="2022-02" db="EMBL/GenBank/DDBJ databases">
        <title>Chromosome-level reference genomes for two strains of Caenorhabditis briggsae: an improved platform for comparative genomics.</title>
        <authorList>
            <person name="Stevens L."/>
            <person name="Andersen E.C."/>
        </authorList>
    </citation>
    <scope>NUCLEOTIDE SEQUENCE [LARGE SCALE GENOMIC DNA]</scope>
    <source>
        <strain evidence="3">QX1410_ONT</strain>
        <tissue evidence="3">Whole-organism</tissue>
    </source>
</reference>
<accession>A0AAE9CX14</accession>